<dbReference type="SUPFAM" id="SSF51197">
    <property type="entry name" value="Clavaminate synthase-like"/>
    <property type="match status" value="1"/>
</dbReference>
<dbReference type="EMBL" id="ML978133">
    <property type="protein sequence ID" value="KAF2094831.1"/>
    <property type="molecule type" value="Genomic_DNA"/>
</dbReference>
<sequence length="304" mass="33992">MLSYAARRQLLFVPCRCRSISTTPQTVPVPLLKDPSIEYFRREYFVQEKPVLFPRGHFTALPAISKWFHSIRDTPKPSAAINVSYLKQYGDTFVPMELTETHGSSNGSHIEFTRLTAPLLMFLHGSAAKSLGLNAQASNSRLYIAQCPLSDLPSELQEDLPTPEVVKEAGRGDVYDSSIWLGRAPTYTPLHKDPNPNLFVQLAGRKAARLINPEDGETLYREVRRKTGENRGSASFRGDEMMAGQERKVLEEAVWGSAGQNSQGEKLIDAELGPGDGIFIPKGWWHSIKSVDEGMIGSVNWWFR</sequence>
<evidence type="ECO:0000313" key="2">
    <source>
        <dbReference type="EMBL" id="KAF2094831.1"/>
    </source>
</evidence>
<proteinExistence type="predicted"/>
<dbReference type="InterPro" id="IPR003347">
    <property type="entry name" value="JmjC_dom"/>
</dbReference>
<gene>
    <name evidence="2" type="ORF">NA57DRAFT_45913</name>
</gene>
<dbReference type="AlphaFoldDB" id="A0A9P4IAP9"/>
<dbReference type="OrthoDB" id="263283at2759"/>
<comment type="caution">
    <text evidence="2">The sequence shown here is derived from an EMBL/GenBank/DDBJ whole genome shotgun (WGS) entry which is preliminary data.</text>
</comment>
<name>A0A9P4IAP9_9PEZI</name>
<dbReference type="Pfam" id="PF13621">
    <property type="entry name" value="Cupin_8"/>
    <property type="match status" value="1"/>
</dbReference>
<dbReference type="Gene3D" id="2.60.120.650">
    <property type="entry name" value="Cupin"/>
    <property type="match status" value="1"/>
</dbReference>
<accession>A0A9P4IAP9</accession>
<dbReference type="PANTHER" id="PTHR12461:SF105">
    <property type="entry name" value="HYPOXIA-INDUCIBLE FACTOR 1-ALPHA INHIBITOR"/>
    <property type="match status" value="1"/>
</dbReference>
<reference evidence="2" key="1">
    <citation type="journal article" date="2020" name="Stud. Mycol.">
        <title>101 Dothideomycetes genomes: a test case for predicting lifestyles and emergence of pathogens.</title>
        <authorList>
            <person name="Haridas S."/>
            <person name="Albert R."/>
            <person name="Binder M."/>
            <person name="Bloem J."/>
            <person name="Labutti K."/>
            <person name="Salamov A."/>
            <person name="Andreopoulos B."/>
            <person name="Baker S."/>
            <person name="Barry K."/>
            <person name="Bills G."/>
            <person name="Bluhm B."/>
            <person name="Cannon C."/>
            <person name="Castanera R."/>
            <person name="Culley D."/>
            <person name="Daum C."/>
            <person name="Ezra D."/>
            <person name="Gonzalez J."/>
            <person name="Henrissat B."/>
            <person name="Kuo A."/>
            <person name="Liang C."/>
            <person name="Lipzen A."/>
            <person name="Lutzoni F."/>
            <person name="Magnuson J."/>
            <person name="Mondo S."/>
            <person name="Nolan M."/>
            <person name="Ohm R."/>
            <person name="Pangilinan J."/>
            <person name="Park H.-J."/>
            <person name="Ramirez L."/>
            <person name="Alfaro M."/>
            <person name="Sun H."/>
            <person name="Tritt A."/>
            <person name="Yoshinaga Y."/>
            <person name="Zwiers L.-H."/>
            <person name="Turgeon B."/>
            <person name="Goodwin S."/>
            <person name="Spatafora J."/>
            <person name="Crous P."/>
            <person name="Grigoriev I."/>
        </authorList>
    </citation>
    <scope>NUCLEOTIDE SEQUENCE</scope>
    <source>
        <strain evidence="2">CBS 133067</strain>
    </source>
</reference>
<dbReference type="PROSITE" id="PS51184">
    <property type="entry name" value="JMJC"/>
    <property type="match status" value="1"/>
</dbReference>
<keyword evidence="3" id="KW-1185">Reference proteome</keyword>
<evidence type="ECO:0000259" key="1">
    <source>
        <dbReference type="PROSITE" id="PS51184"/>
    </source>
</evidence>
<organism evidence="2 3">
    <name type="scientific">Rhizodiscina lignyota</name>
    <dbReference type="NCBI Taxonomy" id="1504668"/>
    <lineage>
        <taxon>Eukaryota</taxon>
        <taxon>Fungi</taxon>
        <taxon>Dikarya</taxon>
        <taxon>Ascomycota</taxon>
        <taxon>Pezizomycotina</taxon>
        <taxon>Dothideomycetes</taxon>
        <taxon>Pleosporomycetidae</taxon>
        <taxon>Aulographales</taxon>
        <taxon>Rhizodiscinaceae</taxon>
        <taxon>Rhizodiscina</taxon>
    </lineage>
</organism>
<feature type="domain" description="JmjC" evidence="1">
    <location>
        <begin position="136"/>
        <end position="304"/>
    </location>
</feature>
<evidence type="ECO:0000313" key="3">
    <source>
        <dbReference type="Proteomes" id="UP000799772"/>
    </source>
</evidence>
<protein>
    <submittedName>
        <fullName evidence="2">JmjC domain protein</fullName>
    </submittedName>
</protein>
<dbReference type="PANTHER" id="PTHR12461">
    <property type="entry name" value="HYPOXIA-INDUCIBLE FACTOR 1 ALPHA INHIBITOR-RELATED"/>
    <property type="match status" value="1"/>
</dbReference>
<dbReference type="Proteomes" id="UP000799772">
    <property type="component" value="Unassembled WGS sequence"/>
</dbReference>
<dbReference type="InterPro" id="IPR041667">
    <property type="entry name" value="Cupin_8"/>
</dbReference>